<evidence type="ECO:0000313" key="2">
    <source>
        <dbReference type="Proteomes" id="UP000001401"/>
    </source>
</evidence>
<dbReference type="STRING" id="649639.Bcell_2894"/>
<dbReference type="AlphaFoldDB" id="E6TX56"/>
<keyword evidence="2" id="KW-1185">Reference proteome</keyword>
<dbReference type="KEGG" id="bco:Bcell_2894"/>
<dbReference type="EMBL" id="CP002394">
    <property type="protein sequence ID" value="ADU31145.1"/>
    <property type="molecule type" value="Genomic_DNA"/>
</dbReference>
<dbReference type="OrthoDB" id="2966478at2"/>
<dbReference type="HOGENOM" id="CLU_142282_0_0_9"/>
<dbReference type="Proteomes" id="UP000001401">
    <property type="component" value="Chromosome"/>
</dbReference>
<dbReference type="InterPro" id="IPR020908">
    <property type="entry name" value="UPF0738"/>
</dbReference>
<protein>
    <submittedName>
        <fullName evidence="1">Uncharacterized protein</fullName>
    </submittedName>
</protein>
<evidence type="ECO:0000313" key="1">
    <source>
        <dbReference type="EMBL" id="ADU31145.1"/>
    </source>
</evidence>
<organism evidence="1 2">
    <name type="scientific">Evansella cellulosilytica (strain ATCC 21833 / DSM 2522 / FERM P-1141 / JCM 9156 / N-4)</name>
    <name type="common">Bacillus cellulosilyticus</name>
    <dbReference type="NCBI Taxonomy" id="649639"/>
    <lineage>
        <taxon>Bacteria</taxon>
        <taxon>Bacillati</taxon>
        <taxon>Bacillota</taxon>
        <taxon>Bacilli</taxon>
        <taxon>Bacillales</taxon>
        <taxon>Bacillaceae</taxon>
        <taxon>Evansella</taxon>
    </lineage>
</organism>
<accession>E6TX56</accession>
<sequence>MKSWTVEEIFLNEDQGEALVKAEEPLSYIKQLKAGEQILVDSDAKAFVYILEDNEGYVHIRFPLAVWSELEVMKTNGLPMFVVFSHKEENIIIQLNNFLEELNTLLENIKDNSNYGKDFVLSVENAFHL</sequence>
<dbReference type="eggNOG" id="ENOG5032YMN">
    <property type="taxonomic scope" value="Bacteria"/>
</dbReference>
<dbReference type="Pfam" id="PF19785">
    <property type="entry name" value="UPF0738"/>
    <property type="match status" value="1"/>
</dbReference>
<reference evidence="1" key="1">
    <citation type="submission" date="2010-12" db="EMBL/GenBank/DDBJ databases">
        <title>Complete sequence of Bacillus cellulosilyticus DSM 2522.</title>
        <authorList>
            <consortium name="US DOE Joint Genome Institute"/>
            <person name="Lucas S."/>
            <person name="Copeland A."/>
            <person name="Lapidus A."/>
            <person name="Cheng J.-F."/>
            <person name="Bruce D."/>
            <person name="Goodwin L."/>
            <person name="Pitluck S."/>
            <person name="Chertkov O."/>
            <person name="Detter J.C."/>
            <person name="Han C."/>
            <person name="Tapia R."/>
            <person name="Land M."/>
            <person name="Hauser L."/>
            <person name="Jeffries C."/>
            <person name="Kyrpides N."/>
            <person name="Ivanova N."/>
            <person name="Mikhailova N."/>
            <person name="Brumm P."/>
            <person name="Mead D."/>
            <person name="Woyke T."/>
        </authorList>
    </citation>
    <scope>NUCLEOTIDE SEQUENCE [LARGE SCALE GENOMIC DNA]</scope>
    <source>
        <strain evidence="1">DSM 2522</strain>
    </source>
</reference>
<gene>
    <name evidence="1" type="ordered locus">Bcell_2894</name>
</gene>
<proteinExistence type="predicted"/>
<name>E6TX56_EVAC2</name>